<evidence type="ECO:0000313" key="9">
    <source>
        <dbReference type="EMBL" id="EGK70190.1"/>
    </source>
</evidence>
<keyword evidence="6" id="KW-0067">ATP-binding</keyword>
<evidence type="ECO:0000256" key="6">
    <source>
        <dbReference type="ARBA" id="ARBA00022840"/>
    </source>
</evidence>
<feature type="domain" description="Carrier" evidence="8">
    <location>
        <begin position="506"/>
        <end position="581"/>
    </location>
</feature>
<dbReference type="InterPro" id="IPR025110">
    <property type="entry name" value="AMP-bd_C"/>
</dbReference>
<dbReference type="GO" id="GO:0044550">
    <property type="term" value="P:secondary metabolite biosynthetic process"/>
    <property type="evidence" value="ECO:0007669"/>
    <property type="project" value="UniProtKB-ARBA"/>
</dbReference>
<keyword evidence="4" id="KW-0436">Ligase</keyword>
<protein>
    <submittedName>
        <fullName evidence="9">AMP-binding enzyme domain protein</fullName>
    </submittedName>
</protein>
<keyword evidence="2" id="KW-0596">Phosphopantetheine</keyword>
<evidence type="ECO:0000256" key="7">
    <source>
        <dbReference type="SAM" id="MobiDB-lite"/>
    </source>
</evidence>
<gene>
    <name evidence="9" type="ORF">METUNv1_03578</name>
</gene>
<evidence type="ECO:0000256" key="4">
    <source>
        <dbReference type="ARBA" id="ARBA00022598"/>
    </source>
</evidence>
<dbReference type="InterPro" id="IPR045310">
    <property type="entry name" value="Pcs60-like"/>
</dbReference>
<dbReference type="Proteomes" id="UP000005019">
    <property type="component" value="Unassembled WGS sequence"/>
</dbReference>
<keyword evidence="10" id="KW-1185">Reference proteome</keyword>
<dbReference type="InterPro" id="IPR020806">
    <property type="entry name" value="PKS_PP-bd"/>
</dbReference>
<name>F5RGY6_METUF</name>
<dbReference type="GO" id="GO:0072330">
    <property type="term" value="P:monocarboxylic acid biosynthetic process"/>
    <property type="evidence" value="ECO:0007669"/>
    <property type="project" value="UniProtKB-ARBA"/>
</dbReference>
<accession>F5RGY6</accession>
<dbReference type="InterPro" id="IPR020845">
    <property type="entry name" value="AMP-binding_CS"/>
</dbReference>
<feature type="region of interest" description="Disordered" evidence="7">
    <location>
        <begin position="307"/>
        <end position="329"/>
    </location>
</feature>
<dbReference type="AlphaFoldDB" id="F5RGY6"/>
<dbReference type="InterPro" id="IPR006162">
    <property type="entry name" value="Ppantetheine_attach_site"/>
</dbReference>
<dbReference type="Gene3D" id="1.10.1200.10">
    <property type="entry name" value="ACP-like"/>
    <property type="match status" value="1"/>
</dbReference>
<dbReference type="InterPro" id="IPR042099">
    <property type="entry name" value="ANL_N_sf"/>
</dbReference>
<evidence type="ECO:0000256" key="2">
    <source>
        <dbReference type="ARBA" id="ARBA00022450"/>
    </source>
</evidence>
<dbReference type="Pfam" id="PF00550">
    <property type="entry name" value="PP-binding"/>
    <property type="match status" value="1"/>
</dbReference>
<dbReference type="EMBL" id="AFHG01000058">
    <property type="protein sequence ID" value="EGK70190.1"/>
    <property type="molecule type" value="Genomic_DNA"/>
</dbReference>
<dbReference type="Pfam" id="PF13193">
    <property type="entry name" value="AMP-binding_C"/>
    <property type="match status" value="1"/>
</dbReference>
<dbReference type="InterPro" id="IPR009081">
    <property type="entry name" value="PP-bd_ACP"/>
</dbReference>
<dbReference type="eggNOG" id="COG0318">
    <property type="taxonomic scope" value="Bacteria"/>
</dbReference>
<dbReference type="PROSITE" id="PS00012">
    <property type="entry name" value="PHOSPHOPANTETHEINE"/>
    <property type="match status" value="1"/>
</dbReference>
<comment type="caution">
    <text evidence="9">The sequence shown here is derived from an EMBL/GenBank/DDBJ whole genome shotgun (WGS) entry which is preliminary data.</text>
</comment>
<dbReference type="GO" id="GO:0031177">
    <property type="term" value="F:phosphopantetheine binding"/>
    <property type="evidence" value="ECO:0007669"/>
    <property type="project" value="InterPro"/>
</dbReference>
<dbReference type="CDD" id="cd05926">
    <property type="entry name" value="FACL_fum10p_like"/>
    <property type="match status" value="1"/>
</dbReference>
<proteinExistence type="inferred from homology"/>
<keyword evidence="3" id="KW-0597">Phosphoprotein</keyword>
<evidence type="ECO:0000256" key="1">
    <source>
        <dbReference type="ARBA" id="ARBA00006432"/>
    </source>
</evidence>
<dbReference type="PANTHER" id="PTHR43201">
    <property type="entry name" value="ACYL-COA SYNTHETASE"/>
    <property type="match status" value="1"/>
</dbReference>
<dbReference type="STRING" id="1000565.METUNv1_03578"/>
<dbReference type="PROSITE" id="PS00455">
    <property type="entry name" value="AMP_BINDING"/>
    <property type="match status" value="1"/>
</dbReference>
<keyword evidence="5" id="KW-0547">Nucleotide-binding</keyword>
<evidence type="ECO:0000256" key="3">
    <source>
        <dbReference type="ARBA" id="ARBA00022553"/>
    </source>
</evidence>
<dbReference type="SUPFAM" id="SSF56801">
    <property type="entry name" value="Acetyl-CoA synthetase-like"/>
    <property type="match status" value="1"/>
</dbReference>
<dbReference type="InterPro" id="IPR045851">
    <property type="entry name" value="AMP-bd_C_sf"/>
</dbReference>
<evidence type="ECO:0000256" key="5">
    <source>
        <dbReference type="ARBA" id="ARBA00022741"/>
    </source>
</evidence>
<dbReference type="Pfam" id="PF00501">
    <property type="entry name" value="AMP-binding"/>
    <property type="match status" value="1"/>
</dbReference>
<evidence type="ECO:0000259" key="8">
    <source>
        <dbReference type="PROSITE" id="PS50075"/>
    </source>
</evidence>
<dbReference type="Gene3D" id="3.40.50.12780">
    <property type="entry name" value="N-terminal domain of ligase-like"/>
    <property type="match status" value="1"/>
</dbReference>
<reference evidence="9 10" key="1">
    <citation type="journal article" date="2011" name="J. Bacteriol.">
        <title>Genome sequence of Methyloversatilis universalis FAM5T, a methylotrophic representative of the order Rhodocyclales.</title>
        <authorList>
            <person name="Kittichotirat W."/>
            <person name="Good N.M."/>
            <person name="Hall R."/>
            <person name="Bringel F."/>
            <person name="Lajus A."/>
            <person name="Medigue C."/>
            <person name="Smalley N.E."/>
            <person name="Beck D."/>
            <person name="Bumgarner R."/>
            <person name="Vuilleumier S."/>
            <person name="Kalyuzhnaya M.G."/>
        </authorList>
    </citation>
    <scope>NUCLEOTIDE SEQUENCE [LARGE SCALE GENOMIC DNA]</scope>
    <source>
        <strain evidence="10">ATCC BAA-1314 / JCM 13912 / FAM5</strain>
    </source>
</reference>
<dbReference type="PANTHER" id="PTHR43201:SF5">
    <property type="entry name" value="MEDIUM-CHAIN ACYL-COA LIGASE ACSF2, MITOCHONDRIAL"/>
    <property type="match status" value="1"/>
</dbReference>
<dbReference type="Gene3D" id="3.30.300.30">
    <property type="match status" value="1"/>
</dbReference>
<dbReference type="GO" id="GO:0005524">
    <property type="term" value="F:ATP binding"/>
    <property type="evidence" value="ECO:0007669"/>
    <property type="project" value="UniProtKB-KW"/>
</dbReference>
<dbReference type="SUPFAM" id="SSF47336">
    <property type="entry name" value="ACP-like"/>
    <property type="match status" value="1"/>
</dbReference>
<dbReference type="RefSeq" id="WP_008064078.1">
    <property type="nucleotide sequence ID" value="NZ_AFHG01000058.1"/>
</dbReference>
<dbReference type="GO" id="GO:0006631">
    <property type="term" value="P:fatty acid metabolic process"/>
    <property type="evidence" value="ECO:0007669"/>
    <property type="project" value="TreeGrafter"/>
</dbReference>
<dbReference type="PROSITE" id="PS50075">
    <property type="entry name" value="CARRIER"/>
    <property type="match status" value="1"/>
</dbReference>
<organism evidence="9 10">
    <name type="scientific">Methyloversatilis universalis (strain ATCC BAA-1314 / DSM 25237 / JCM 13912 / CCUG 52030 / FAM5)</name>
    <dbReference type="NCBI Taxonomy" id="1000565"/>
    <lineage>
        <taxon>Bacteria</taxon>
        <taxon>Pseudomonadati</taxon>
        <taxon>Pseudomonadota</taxon>
        <taxon>Betaproteobacteria</taxon>
        <taxon>Nitrosomonadales</taxon>
        <taxon>Sterolibacteriaceae</taxon>
        <taxon>Methyloversatilis</taxon>
    </lineage>
</organism>
<dbReference type="SMART" id="SM00823">
    <property type="entry name" value="PKS_PP"/>
    <property type="match status" value="1"/>
</dbReference>
<dbReference type="OrthoDB" id="8612214at2"/>
<comment type="similarity">
    <text evidence="1">Belongs to the ATP-dependent AMP-binding enzyme family.</text>
</comment>
<evidence type="ECO:0000313" key="10">
    <source>
        <dbReference type="Proteomes" id="UP000005019"/>
    </source>
</evidence>
<dbReference type="InterPro" id="IPR000873">
    <property type="entry name" value="AMP-dep_synth/lig_dom"/>
</dbReference>
<dbReference type="FunFam" id="1.10.1200.10:FF:000016">
    <property type="entry name" value="Non-ribosomal peptide synthase"/>
    <property type="match status" value="1"/>
</dbReference>
<dbReference type="InterPro" id="IPR036736">
    <property type="entry name" value="ACP-like_sf"/>
</dbReference>
<sequence>MSFASPTALTVTALLRAHADTDGQQAALLAADGRTVTRAALAAGMRAVAARLRALGIAREDRVAVIAPNGPDMALAVLGTLSAAACAPLNPQYPRSEFDFYIDDLAVRAIVVTPDSPALAREVSQARGLPLIEVDTGLCADDGAAFSDDASPDDIALVLHTSGTTSRPKQVPLSQANLAASMRHVAASLALGADDCALNAMPLFHIHGLVAGLLAPLAAGGRTVCAPGLQLPAFFDWMDACGATWYTAVPTMHQAVLAAAGERRPARPLRFIRSSSAALAPSTLSALEAHFGCPVVEAYGMTEAAHQMASNPLPPQPRKPGSVGRPAGPDMTILDPAGAQLEAGIRGEIAIRGPNVMRGYHANPDANRSAFSGDWFRTGDEGYFDDDGYLFITGRLKEMINRGGEKITPREIDEVLLGHPDVAQALAFAVPHATLGEDVAAAVVLRPHAVTDAAGLRAHLFTRLADFKVPSELLLVDEIPKGATGKMQRIGMAERLASARRSPREMPRDVVERVLAQAWEAVLDSAAAGIHDNFFALGGDSLKAVRVVARVTELLPVDLPTTLLFRHPTIAELARALREQMGSALVAELEALIGAADGNANAA</sequence>
<dbReference type="GO" id="GO:0031956">
    <property type="term" value="F:medium-chain fatty acid-CoA ligase activity"/>
    <property type="evidence" value="ECO:0007669"/>
    <property type="project" value="TreeGrafter"/>
</dbReference>